<feature type="compositionally biased region" description="Basic and acidic residues" evidence="2">
    <location>
        <begin position="1"/>
        <end position="12"/>
    </location>
</feature>
<reference evidence="3 4" key="1">
    <citation type="submission" date="2017-10" db="EMBL/GenBank/DDBJ databases">
        <title>Draft genome of Longibacter Salinarum.</title>
        <authorList>
            <person name="Goh K.M."/>
            <person name="Shamsir M.S."/>
            <person name="Lim S.W."/>
        </authorList>
    </citation>
    <scope>NUCLEOTIDE SEQUENCE [LARGE SCALE GENOMIC DNA]</scope>
    <source>
        <strain evidence="3 4">KCTC 52045</strain>
    </source>
</reference>
<evidence type="ECO:0000313" key="4">
    <source>
        <dbReference type="Proteomes" id="UP000220102"/>
    </source>
</evidence>
<dbReference type="PANTHER" id="PTHR35024:SF4">
    <property type="entry name" value="POLYMER-FORMING CYTOSKELETAL PROTEIN"/>
    <property type="match status" value="1"/>
</dbReference>
<dbReference type="Proteomes" id="UP000220102">
    <property type="component" value="Unassembled WGS sequence"/>
</dbReference>
<organism evidence="3 4">
    <name type="scientific">Longibacter salinarum</name>
    <dbReference type="NCBI Taxonomy" id="1850348"/>
    <lineage>
        <taxon>Bacteria</taxon>
        <taxon>Pseudomonadati</taxon>
        <taxon>Rhodothermota</taxon>
        <taxon>Rhodothermia</taxon>
        <taxon>Rhodothermales</taxon>
        <taxon>Salisaetaceae</taxon>
        <taxon>Longibacter</taxon>
    </lineage>
</organism>
<comment type="caution">
    <text evidence="3">The sequence shown here is derived from an EMBL/GenBank/DDBJ whole genome shotgun (WGS) entry which is preliminary data.</text>
</comment>
<comment type="similarity">
    <text evidence="1">Belongs to the bactofilin family.</text>
</comment>
<proteinExistence type="inferred from homology"/>
<dbReference type="EMBL" id="PDEQ01000004">
    <property type="protein sequence ID" value="PEN13561.1"/>
    <property type="molecule type" value="Genomic_DNA"/>
</dbReference>
<keyword evidence="4" id="KW-1185">Reference proteome</keyword>
<feature type="compositionally biased region" description="Low complexity" evidence="2">
    <location>
        <begin position="138"/>
        <end position="170"/>
    </location>
</feature>
<protein>
    <recommendedName>
        <fullName evidence="5">Cell shape determination protein CcmA</fullName>
    </recommendedName>
</protein>
<dbReference type="InterPro" id="IPR007607">
    <property type="entry name" value="BacA/B"/>
</dbReference>
<feature type="compositionally biased region" description="Polar residues" evidence="2">
    <location>
        <begin position="13"/>
        <end position="25"/>
    </location>
</feature>
<dbReference type="OrthoDB" id="5432602at2"/>
<dbReference type="AlphaFoldDB" id="A0A2A8CY71"/>
<feature type="region of interest" description="Disordered" evidence="2">
    <location>
        <begin position="1"/>
        <end position="25"/>
    </location>
</feature>
<evidence type="ECO:0000313" key="3">
    <source>
        <dbReference type="EMBL" id="PEN13561.1"/>
    </source>
</evidence>
<evidence type="ECO:0000256" key="2">
    <source>
        <dbReference type="SAM" id="MobiDB-lite"/>
    </source>
</evidence>
<dbReference type="PANTHER" id="PTHR35024">
    <property type="entry name" value="HYPOTHETICAL CYTOSOLIC PROTEIN"/>
    <property type="match status" value="1"/>
</dbReference>
<accession>A0A2A8CY71</accession>
<evidence type="ECO:0008006" key="5">
    <source>
        <dbReference type="Google" id="ProtNLM"/>
    </source>
</evidence>
<dbReference type="Pfam" id="PF04519">
    <property type="entry name" value="Bactofilin"/>
    <property type="match status" value="1"/>
</dbReference>
<sequence length="179" mass="18221">MAIFGNKKDKSSKSSMANQGSGQSQAQFNIVGEGTVFEGTLRAESNVNVSGRVVGKLIVNGRAVISKNGVVEGELRATNAAVGGTIEGEVYVDERLELESTAHVDGSIQTDRLVVEEGAVFTGTCKMGEAVTEKAVGSDDVAASTSKSSKSSSASGKPSSKKSSVDSGTATPESSGAKK</sequence>
<feature type="region of interest" description="Disordered" evidence="2">
    <location>
        <begin position="134"/>
        <end position="179"/>
    </location>
</feature>
<gene>
    <name evidence="3" type="ORF">CRI94_09630</name>
</gene>
<name>A0A2A8CY71_9BACT</name>
<evidence type="ECO:0000256" key="1">
    <source>
        <dbReference type="ARBA" id="ARBA00044755"/>
    </source>
</evidence>